<evidence type="ECO:0000256" key="1">
    <source>
        <dbReference type="ARBA" id="ARBA00006930"/>
    </source>
</evidence>
<evidence type="ECO:0000259" key="5">
    <source>
        <dbReference type="Pfam" id="PF13476"/>
    </source>
</evidence>
<dbReference type="Pfam" id="PF13476">
    <property type="entry name" value="AAA_23"/>
    <property type="match status" value="1"/>
</dbReference>
<dbReference type="InterPro" id="IPR038729">
    <property type="entry name" value="Rad50/SbcC_AAA"/>
</dbReference>
<evidence type="ECO:0000313" key="6">
    <source>
        <dbReference type="EMBL" id="MEJ1154888.1"/>
    </source>
</evidence>
<evidence type="ECO:0000256" key="3">
    <source>
        <dbReference type="ARBA" id="ARBA00013368"/>
    </source>
</evidence>
<dbReference type="Proteomes" id="UP001368654">
    <property type="component" value="Unassembled WGS sequence"/>
</dbReference>
<comment type="subunit">
    <text evidence="2">Heterodimer of SbcC and SbcD.</text>
</comment>
<sequence length="1003" mass="107832">MKLHRLELEGFGPFRQRQVVDFDVFDDHGIFLISGRTGAGKSSILDGVSFALYGMVPRYEGAGRRLRSDFSAPTDPTEVLLEFSANDERYRIVRSPEYERPKARGEGTTTEKARVEVSVKDGGVWRALTTSAKEAGTLISEEIVGLTGSQFLQVILLAQNRFAEFLLAGNDERQALLRNLFGTRTYGAYQVTLDTRRRESQRQLDRQGNEVEFLLADAERLIDEHRLGGDASVETAIDSGRAANTKDRLAAVERAIQRARYAVEQTDFARDAANEAYRGAEAAHNERKHVRAQQEKRAVVREALAALEARRGSIDGERLRLQRAVEAEGLRAPLESVASSRQVLERLRRAEMEAASRWRAVPGHTDLDDDQFSALIETITGQLAIWQAAASTEDEMLARSAELAMLDESLASDERALAAVAERLAEVAARIPAIEAALPPLEADAARRESAEERVASLRLRASAAQDAERLRASAREADAQELTAAREHSDAVAAVTSLLRRRLEGAAGEIASNLSEGEPCAVCGSLDHPQPAAPLAQRISEDDVAAAQEAAEAAAAGARLASEVARALRTDLADAVARAGSETSEQLAALLAEATDAVRKAEAASSERQMCADELATLRAEAEQSRASSVAASQRIAAAREKRAHLAAQIESSEAAVRSARGEFASINDRIADARQRRDRARDCMAARAEVVVADRALVVATADLDQRIADSGFADATEASALLLRSEVRAEIDERVRSFEAELAGQREALRVLEIELAGAPEMLVDTHETELALARAQADRDRHAELATEAAATARRLNDVYARAEAADAATSAASAEHQLLAGLADAVAGRNAKKMDLETFVLAAELEEIVIAAARRLEEMSGGRYRLRHTDALAARNKASGLGLEIIDAHTAKARSPQSLSGGETFLASLALALGLAEVVTARAGGVKLDTLFIDEGFGSLDSETLELAMATLDELHQGGRTVGIISHVAAMKERITSHLNVEASASGPSIIRQTALSG</sequence>
<dbReference type="PANTHER" id="PTHR32114">
    <property type="entry name" value="ABC TRANSPORTER ABCH.3"/>
    <property type="match status" value="1"/>
</dbReference>
<comment type="caution">
    <text evidence="6">The sequence shown here is derived from an EMBL/GenBank/DDBJ whole genome shotgun (WGS) entry which is preliminary data.</text>
</comment>
<dbReference type="PANTHER" id="PTHR32114:SF2">
    <property type="entry name" value="ABC TRANSPORTER ABCH.3"/>
    <property type="match status" value="1"/>
</dbReference>
<evidence type="ECO:0000256" key="2">
    <source>
        <dbReference type="ARBA" id="ARBA00011322"/>
    </source>
</evidence>
<gene>
    <name evidence="6" type="ORF">WDU96_04630</name>
</gene>
<organism evidence="6 7">
    <name type="scientific">Microbacterium marmarense</name>
    <dbReference type="NCBI Taxonomy" id="3122051"/>
    <lineage>
        <taxon>Bacteria</taxon>
        <taxon>Bacillati</taxon>
        <taxon>Actinomycetota</taxon>
        <taxon>Actinomycetes</taxon>
        <taxon>Micrococcales</taxon>
        <taxon>Microbacteriaceae</taxon>
        <taxon>Microbacterium</taxon>
    </lineage>
</organism>
<accession>A0ABU8LRI9</accession>
<keyword evidence="7" id="KW-1185">Reference proteome</keyword>
<reference evidence="6 7" key="1">
    <citation type="submission" date="2024-02" db="EMBL/GenBank/DDBJ databases">
        <authorList>
            <person name="Saticioglu I.B."/>
        </authorList>
    </citation>
    <scope>NUCLEOTIDE SEQUENCE [LARGE SCALE GENOMIC DNA]</scope>
    <source>
        <strain evidence="6 7">Mu-86</strain>
    </source>
</reference>
<dbReference type="SUPFAM" id="SSF52540">
    <property type="entry name" value="P-loop containing nucleoside triphosphate hydrolases"/>
    <property type="match status" value="1"/>
</dbReference>
<proteinExistence type="inferred from homology"/>
<dbReference type="Pfam" id="PF13558">
    <property type="entry name" value="SbcC_Walker_B"/>
    <property type="match status" value="1"/>
</dbReference>
<name>A0ABU8LRI9_9MICO</name>
<feature type="domain" description="Rad50/SbcC-type AAA" evidence="5">
    <location>
        <begin position="5"/>
        <end position="209"/>
    </location>
</feature>
<dbReference type="EMBL" id="JBBDGL010000001">
    <property type="protein sequence ID" value="MEJ1154888.1"/>
    <property type="molecule type" value="Genomic_DNA"/>
</dbReference>
<dbReference type="RefSeq" id="WP_337337313.1">
    <property type="nucleotide sequence ID" value="NZ_JBBDGL010000001.1"/>
</dbReference>
<evidence type="ECO:0000313" key="7">
    <source>
        <dbReference type="Proteomes" id="UP001368654"/>
    </source>
</evidence>
<evidence type="ECO:0000256" key="4">
    <source>
        <dbReference type="SAM" id="Coils"/>
    </source>
</evidence>
<comment type="similarity">
    <text evidence="1">Belongs to the SMC family. SbcC subfamily.</text>
</comment>
<dbReference type="Gene3D" id="3.40.50.300">
    <property type="entry name" value="P-loop containing nucleotide triphosphate hydrolases"/>
    <property type="match status" value="2"/>
</dbReference>
<protein>
    <recommendedName>
        <fullName evidence="3">Nuclease SbcCD subunit C</fullName>
    </recommendedName>
</protein>
<dbReference type="InterPro" id="IPR027417">
    <property type="entry name" value="P-loop_NTPase"/>
</dbReference>
<keyword evidence="4" id="KW-0175">Coiled coil</keyword>
<feature type="coiled-coil region" evidence="4">
    <location>
        <begin position="441"/>
        <end position="481"/>
    </location>
</feature>